<keyword evidence="8 10" id="KW-0472">Membrane</keyword>
<evidence type="ECO:0000313" key="11">
    <source>
        <dbReference type="EMBL" id="MBK1629489.1"/>
    </source>
</evidence>
<evidence type="ECO:0000256" key="1">
    <source>
        <dbReference type="ARBA" id="ARBA00004162"/>
    </source>
</evidence>
<comment type="subunit">
    <text evidence="10">The Tol-Pal system is composed of five core proteins: the inner membrane proteins TolA, TolQ and TolR, the periplasmic protein TolB and the outer membrane protein Pal. They form a network linking the inner and outer membranes and the peptidoglycan layer.</text>
</comment>
<comment type="subcellular location">
    <subcellularLocation>
        <location evidence="10">Cell inner membrane</location>
        <topology evidence="10">Single-pass membrane protein</topology>
    </subcellularLocation>
    <subcellularLocation>
        <location evidence="1">Cell membrane</location>
        <topology evidence="1">Single-pass membrane protein</topology>
    </subcellularLocation>
</comment>
<keyword evidence="6 10" id="KW-0812">Transmembrane</keyword>
<dbReference type="Proteomes" id="UP000748752">
    <property type="component" value="Unassembled WGS sequence"/>
</dbReference>
<dbReference type="InterPro" id="IPR014168">
    <property type="entry name" value="Tol-Pal_TolR"/>
</dbReference>
<dbReference type="NCBIfam" id="TIGR02801">
    <property type="entry name" value="tolR"/>
    <property type="match status" value="1"/>
</dbReference>
<keyword evidence="12" id="KW-1185">Reference proteome</keyword>
<evidence type="ECO:0000256" key="3">
    <source>
        <dbReference type="ARBA" id="ARBA00022475"/>
    </source>
</evidence>
<evidence type="ECO:0000256" key="6">
    <source>
        <dbReference type="ARBA" id="ARBA00022692"/>
    </source>
</evidence>
<keyword evidence="9 10" id="KW-0131">Cell cycle</keyword>
<reference evidence="11 12" key="1">
    <citation type="journal article" date="2020" name="Microorganisms">
        <title>Osmotic Adaptation and Compatible Solute Biosynthesis of Phototrophic Bacteria as Revealed from Genome Analyses.</title>
        <authorList>
            <person name="Imhoff J.F."/>
            <person name="Rahn T."/>
            <person name="Kunzel S."/>
            <person name="Keller A."/>
            <person name="Neulinger S.C."/>
        </authorList>
    </citation>
    <scope>NUCLEOTIDE SEQUENCE [LARGE SCALE GENOMIC DNA]</scope>
    <source>
        <strain evidence="11 12">DSM 6210</strain>
    </source>
</reference>
<dbReference type="PANTHER" id="PTHR30558:SF7">
    <property type="entry name" value="TOL-PAL SYSTEM PROTEIN TOLR"/>
    <property type="match status" value="1"/>
</dbReference>
<evidence type="ECO:0000256" key="9">
    <source>
        <dbReference type="ARBA" id="ARBA00023306"/>
    </source>
</evidence>
<dbReference type="RefSeq" id="WP_200233513.1">
    <property type="nucleotide sequence ID" value="NZ_NRRV01000003.1"/>
</dbReference>
<evidence type="ECO:0000256" key="10">
    <source>
        <dbReference type="HAMAP-Rule" id="MF_02203"/>
    </source>
</evidence>
<evidence type="ECO:0000256" key="7">
    <source>
        <dbReference type="ARBA" id="ARBA00022989"/>
    </source>
</evidence>
<keyword evidence="7 10" id="KW-1133">Transmembrane helix</keyword>
<evidence type="ECO:0000256" key="8">
    <source>
        <dbReference type="ARBA" id="ARBA00023136"/>
    </source>
</evidence>
<dbReference type="EMBL" id="NRRV01000003">
    <property type="protein sequence ID" value="MBK1629489.1"/>
    <property type="molecule type" value="Genomic_DNA"/>
</dbReference>
<protein>
    <recommendedName>
        <fullName evidence="10">Tol-Pal system protein TolR</fullName>
    </recommendedName>
</protein>
<evidence type="ECO:0000256" key="4">
    <source>
        <dbReference type="ARBA" id="ARBA00022519"/>
    </source>
</evidence>
<dbReference type="PANTHER" id="PTHR30558">
    <property type="entry name" value="EXBD MEMBRANE COMPONENT OF PMF-DRIVEN MACROMOLECULE IMPORT SYSTEM"/>
    <property type="match status" value="1"/>
</dbReference>
<name>A0ABS1CC71_9GAMM</name>
<accession>A0ABS1CC71</accession>
<gene>
    <name evidence="10 11" type="primary">tolR</name>
    <name evidence="11" type="ORF">CKO31_01800</name>
</gene>
<dbReference type="HAMAP" id="MF_02203">
    <property type="entry name" value="TolR"/>
    <property type="match status" value="1"/>
</dbReference>
<feature type="transmembrane region" description="Helical" evidence="10">
    <location>
        <begin position="21"/>
        <end position="39"/>
    </location>
</feature>
<proteinExistence type="inferred from homology"/>
<keyword evidence="3 10" id="KW-1003">Cell membrane</keyword>
<comment type="similarity">
    <text evidence="2 10">Belongs to the ExbD/TolR family.</text>
</comment>
<organism evidence="11 12">
    <name type="scientific">Thiohalocapsa halophila</name>
    <dbReference type="NCBI Taxonomy" id="69359"/>
    <lineage>
        <taxon>Bacteria</taxon>
        <taxon>Pseudomonadati</taxon>
        <taxon>Pseudomonadota</taxon>
        <taxon>Gammaproteobacteria</taxon>
        <taxon>Chromatiales</taxon>
        <taxon>Chromatiaceae</taxon>
        <taxon>Thiohalocapsa</taxon>
    </lineage>
</organism>
<keyword evidence="4 10" id="KW-0997">Cell inner membrane</keyword>
<evidence type="ECO:0000313" key="12">
    <source>
        <dbReference type="Proteomes" id="UP000748752"/>
    </source>
</evidence>
<dbReference type="InterPro" id="IPR003400">
    <property type="entry name" value="ExbD"/>
</dbReference>
<dbReference type="Pfam" id="PF02472">
    <property type="entry name" value="ExbD"/>
    <property type="match status" value="1"/>
</dbReference>
<evidence type="ECO:0000256" key="2">
    <source>
        <dbReference type="ARBA" id="ARBA00005811"/>
    </source>
</evidence>
<comment type="caution">
    <text evidence="11">The sequence shown here is derived from an EMBL/GenBank/DDBJ whole genome shotgun (WGS) entry which is preliminary data.</text>
</comment>
<sequence length="151" mass="16262">MKRKERRQRRKPMAEINVVPYIDVMLVLLVIFMVTAPLITQGVKVDLPQADADPQPGEGALPVVIHIDQFGDAYLDLGDNELLPVDQQLLFERLVDVLDEAPMTPIMVRADQSIDYGLVVDAMVAAQAAGAPSVGLVTQPPPGAEAARGPG</sequence>
<dbReference type="Gene3D" id="3.30.420.270">
    <property type="match status" value="1"/>
</dbReference>
<evidence type="ECO:0000256" key="5">
    <source>
        <dbReference type="ARBA" id="ARBA00022618"/>
    </source>
</evidence>
<keyword evidence="5 10" id="KW-0132">Cell division</keyword>
<comment type="function">
    <text evidence="10">Part of the Tol-Pal system, which plays a role in outer membrane invagination during cell division and is important for maintaining outer membrane integrity.</text>
</comment>